<feature type="compositionally biased region" description="Basic and acidic residues" evidence="9">
    <location>
        <begin position="753"/>
        <end position="765"/>
    </location>
</feature>
<feature type="compositionally biased region" description="Basic and acidic residues" evidence="9">
    <location>
        <begin position="452"/>
        <end position="462"/>
    </location>
</feature>
<feature type="compositionally biased region" description="Pro residues" evidence="9">
    <location>
        <begin position="2157"/>
        <end position="2201"/>
    </location>
</feature>
<feature type="compositionally biased region" description="Pro residues" evidence="9">
    <location>
        <begin position="2032"/>
        <end position="2058"/>
    </location>
</feature>
<reference evidence="11 12" key="2">
    <citation type="submission" date="2017-04" db="EMBL/GenBank/DDBJ databases">
        <title>CpG methylation of centromeres and impact of large insertions on vertebrate speciation.</title>
        <authorList>
            <person name="Ichikawa K."/>
            <person name="Yoshimura J."/>
            <person name="Morishita S."/>
        </authorList>
    </citation>
    <scope>NUCLEOTIDE SEQUENCE</scope>
    <source>
        <strain evidence="11 12">HNI</strain>
    </source>
</reference>
<evidence type="ECO:0000259" key="10">
    <source>
        <dbReference type="PROSITE" id="PS50002"/>
    </source>
</evidence>
<feature type="compositionally biased region" description="Basic and acidic residues" evidence="9">
    <location>
        <begin position="973"/>
        <end position="1000"/>
    </location>
</feature>
<feature type="compositionally biased region" description="Basic and acidic residues" evidence="9">
    <location>
        <begin position="293"/>
        <end position="303"/>
    </location>
</feature>
<feature type="compositionally biased region" description="Low complexity" evidence="9">
    <location>
        <begin position="2202"/>
        <end position="2211"/>
    </location>
</feature>
<feature type="compositionally biased region" description="Polar residues" evidence="9">
    <location>
        <begin position="1171"/>
        <end position="1183"/>
    </location>
</feature>
<dbReference type="GO" id="GO:0005789">
    <property type="term" value="C:endoplasmic reticulum membrane"/>
    <property type="evidence" value="ECO:0007669"/>
    <property type="project" value="UniProtKB-SubCell"/>
</dbReference>
<reference evidence="11" key="3">
    <citation type="submission" date="2025-08" db="UniProtKB">
        <authorList>
            <consortium name="Ensembl"/>
        </authorList>
    </citation>
    <scope>IDENTIFICATION</scope>
    <source>
        <strain evidence="11">HNI</strain>
    </source>
</reference>
<dbReference type="SMART" id="SM00326">
    <property type="entry name" value="SH3"/>
    <property type="match status" value="1"/>
</dbReference>
<feature type="compositionally biased region" description="Basic and acidic residues" evidence="9">
    <location>
        <begin position="226"/>
        <end position="243"/>
    </location>
</feature>
<feature type="region of interest" description="Disordered" evidence="9">
    <location>
        <begin position="1149"/>
        <end position="1191"/>
    </location>
</feature>
<organism evidence="11 12">
    <name type="scientific">Oryzias latipes</name>
    <name type="common">Japanese rice fish</name>
    <name type="synonym">Japanese killifish</name>
    <dbReference type="NCBI Taxonomy" id="8090"/>
    <lineage>
        <taxon>Eukaryota</taxon>
        <taxon>Metazoa</taxon>
        <taxon>Chordata</taxon>
        <taxon>Craniata</taxon>
        <taxon>Vertebrata</taxon>
        <taxon>Euteleostomi</taxon>
        <taxon>Actinopterygii</taxon>
        <taxon>Neopterygii</taxon>
        <taxon>Teleostei</taxon>
        <taxon>Neoteleostei</taxon>
        <taxon>Acanthomorphata</taxon>
        <taxon>Ovalentaria</taxon>
        <taxon>Atherinomorphae</taxon>
        <taxon>Beloniformes</taxon>
        <taxon>Adrianichthyidae</taxon>
        <taxon>Oryziinae</taxon>
        <taxon>Oryzias</taxon>
    </lineage>
</organism>
<evidence type="ECO:0000313" key="11">
    <source>
        <dbReference type="Ensembl" id="ENSORLP00020031513.1"/>
    </source>
</evidence>
<dbReference type="SUPFAM" id="SSF50044">
    <property type="entry name" value="SH3-domain"/>
    <property type="match status" value="1"/>
</dbReference>
<feature type="compositionally biased region" description="Basic and acidic residues" evidence="9">
    <location>
        <begin position="780"/>
        <end position="896"/>
    </location>
</feature>
<feature type="compositionally biased region" description="Pro residues" evidence="9">
    <location>
        <begin position="2000"/>
        <end position="2012"/>
    </location>
</feature>
<feature type="compositionally biased region" description="Polar residues" evidence="9">
    <location>
        <begin position="270"/>
        <end position="284"/>
    </location>
</feature>
<evidence type="ECO:0000313" key="12">
    <source>
        <dbReference type="Proteomes" id="UP000265180"/>
    </source>
</evidence>
<feature type="region of interest" description="Disordered" evidence="9">
    <location>
        <begin position="224"/>
        <end position="319"/>
    </location>
</feature>
<dbReference type="Proteomes" id="UP000265180">
    <property type="component" value="Chromosome 22"/>
</dbReference>
<feature type="compositionally biased region" description="Polar residues" evidence="9">
    <location>
        <begin position="163"/>
        <end position="173"/>
    </location>
</feature>
<feature type="coiled-coil region" evidence="8">
    <location>
        <begin position="1748"/>
        <end position="1895"/>
    </location>
</feature>
<feature type="region of interest" description="Disordered" evidence="9">
    <location>
        <begin position="503"/>
        <end position="532"/>
    </location>
</feature>
<reference evidence="11" key="4">
    <citation type="submission" date="2025-09" db="UniProtKB">
        <authorList>
            <consortium name="Ensembl"/>
        </authorList>
    </citation>
    <scope>IDENTIFICATION</scope>
    <source>
        <strain evidence="11">HNI</strain>
    </source>
</reference>
<dbReference type="PROSITE" id="PS50002">
    <property type="entry name" value="SH3"/>
    <property type="match status" value="1"/>
</dbReference>
<feature type="domain" description="SH3" evidence="10">
    <location>
        <begin position="41"/>
        <end position="103"/>
    </location>
</feature>
<evidence type="ECO:0000256" key="6">
    <source>
        <dbReference type="ARBA" id="ARBA00023180"/>
    </source>
</evidence>
<feature type="region of interest" description="Disordered" evidence="9">
    <location>
        <begin position="555"/>
        <end position="900"/>
    </location>
</feature>
<dbReference type="InterPro" id="IPR051500">
    <property type="entry name" value="cTAGE_MIA/OTOR"/>
</dbReference>
<feature type="compositionally biased region" description="Basic and acidic residues" evidence="9">
    <location>
        <begin position="429"/>
        <end position="443"/>
    </location>
</feature>
<name>A0A3P9MES6_ORYLA</name>
<evidence type="ECO:0000256" key="5">
    <source>
        <dbReference type="ARBA" id="ARBA00023054"/>
    </source>
</evidence>
<feature type="compositionally biased region" description="Basic and acidic residues" evidence="9">
    <location>
        <begin position="622"/>
        <end position="645"/>
    </location>
</feature>
<keyword evidence="3" id="KW-0732">Signal</keyword>
<dbReference type="Pfam" id="PF07653">
    <property type="entry name" value="SH3_2"/>
    <property type="match status" value="1"/>
</dbReference>
<feature type="compositionally biased region" description="Basic and acidic residues" evidence="9">
    <location>
        <begin position="1047"/>
        <end position="1061"/>
    </location>
</feature>
<protein>
    <recommendedName>
        <fullName evidence="10">SH3 domain-containing protein</fullName>
    </recommendedName>
</protein>
<evidence type="ECO:0000256" key="8">
    <source>
        <dbReference type="SAM" id="Coils"/>
    </source>
</evidence>
<feature type="compositionally biased region" description="Polar residues" evidence="9">
    <location>
        <begin position="954"/>
        <end position="967"/>
    </location>
</feature>
<feature type="compositionally biased region" description="Polar residues" evidence="9">
    <location>
        <begin position="673"/>
        <end position="685"/>
    </location>
</feature>
<feature type="region of interest" description="Disordered" evidence="9">
    <location>
        <begin position="915"/>
        <end position="1119"/>
    </location>
</feature>
<evidence type="ECO:0000256" key="9">
    <source>
        <dbReference type="SAM" id="MobiDB-lite"/>
    </source>
</evidence>
<dbReference type="Ensembl" id="ENSORLT00020023621.1">
    <property type="protein sequence ID" value="ENSORLP00020031513.1"/>
    <property type="gene ID" value="ENSORLG00020016585.1"/>
</dbReference>
<keyword evidence="5 8" id="KW-0175">Coiled coil</keyword>
<feature type="region of interest" description="Disordered" evidence="9">
    <location>
        <begin position="153"/>
        <end position="209"/>
    </location>
</feature>
<proteinExistence type="predicted"/>
<feature type="region of interest" description="Disordered" evidence="9">
    <location>
        <begin position="2157"/>
        <end position="2223"/>
    </location>
</feature>
<keyword evidence="2 7" id="KW-0728">SH3 domain</keyword>
<feature type="compositionally biased region" description="Basic and acidic residues" evidence="9">
    <location>
        <begin position="1692"/>
        <end position="1709"/>
    </location>
</feature>
<comment type="subcellular location">
    <subcellularLocation>
        <location evidence="1">Endoplasmic reticulum membrane</location>
        <topology evidence="1">Single-pass membrane protein</topology>
    </subcellularLocation>
</comment>
<feature type="compositionally biased region" description="Basic and acidic residues" evidence="9">
    <location>
        <begin position="686"/>
        <end position="707"/>
    </location>
</feature>
<evidence type="ECO:0000256" key="7">
    <source>
        <dbReference type="PROSITE-ProRule" id="PRU00192"/>
    </source>
</evidence>
<evidence type="ECO:0000256" key="3">
    <source>
        <dbReference type="ARBA" id="ARBA00022729"/>
    </source>
</evidence>
<feature type="compositionally biased region" description="Basic and acidic residues" evidence="9">
    <location>
        <begin position="1079"/>
        <end position="1107"/>
    </location>
</feature>
<dbReference type="Gene3D" id="2.30.30.40">
    <property type="entry name" value="SH3 Domains"/>
    <property type="match status" value="1"/>
</dbReference>
<evidence type="ECO:0000256" key="1">
    <source>
        <dbReference type="ARBA" id="ARBA00004389"/>
    </source>
</evidence>
<feature type="region of interest" description="Disordered" evidence="9">
    <location>
        <begin position="1680"/>
        <end position="1713"/>
    </location>
</feature>
<feature type="compositionally biased region" description="Low complexity" evidence="9">
    <location>
        <begin position="197"/>
        <end position="209"/>
    </location>
</feature>
<feature type="compositionally biased region" description="Basic and acidic residues" evidence="9">
    <location>
        <begin position="915"/>
        <end position="953"/>
    </location>
</feature>
<dbReference type="PANTHER" id="PTHR23158">
    <property type="entry name" value="MELANOMA INHIBITORY ACTIVITY-RELATED"/>
    <property type="match status" value="1"/>
</dbReference>
<dbReference type="PANTHER" id="PTHR23158:SF38">
    <property type="entry name" value="MELANOMA INHIBITORY ACTIVITY PROTEIN 2"/>
    <property type="match status" value="1"/>
</dbReference>
<feature type="compositionally biased region" description="Acidic residues" evidence="9">
    <location>
        <begin position="1682"/>
        <end position="1691"/>
    </location>
</feature>
<reference key="1">
    <citation type="journal article" date="2007" name="Nature">
        <title>The medaka draft genome and insights into vertebrate genome evolution.</title>
        <authorList>
            <person name="Kasahara M."/>
            <person name="Naruse K."/>
            <person name="Sasaki S."/>
            <person name="Nakatani Y."/>
            <person name="Qu W."/>
            <person name="Ahsan B."/>
            <person name="Yamada T."/>
            <person name="Nagayasu Y."/>
            <person name="Doi K."/>
            <person name="Kasai Y."/>
            <person name="Jindo T."/>
            <person name="Kobayashi D."/>
            <person name="Shimada A."/>
            <person name="Toyoda A."/>
            <person name="Kuroki Y."/>
            <person name="Fujiyama A."/>
            <person name="Sasaki T."/>
            <person name="Shimizu A."/>
            <person name="Asakawa S."/>
            <person name="Shimizu N."/>
            <person name="Hashimoto S."/>
            <person name="Yang J."/>
            <person name="Lee Y."/>
            <person name="Matsushima K."/>
            <person name="Sugano S."/>
            <person name="Sakaizumi M."/>
            <person name="Narita T."/>
            <person name="Ohishi K."/>
            <person name="Haga S."/>
            <person name="Ohta F."/>
            <person name="Nomoto H."/>
            <person name="Nogata K."/>
            <person name="Morishita T."/>
            <person name="Endo T."/>
            <person name="Shin-I T."/>
            <person name="Takeda H."/>
            <person name="Morishita S."/>
            <person name="Kohara Y."/>
        </authorList>
    </citation>
    <scope>NUCLEOTIDE SEQUENCE [LARGE SCALE GENOMIC DNA]</scope>
    <source>
        <strain>Hd-rR</strain>
    </source>
</reference>
<dbReference type="InterPro" id="IPR036028">
    <property type="entry name" value="SH3-like_dom_sf"/>
</dbReference>
<feature type="region of interest" description="Disordered" evidence="9">
    <location>
        <begin position="1372"/>
        <end position="1401"/>
    </location>
</feature>
<accession>A0A3P9MES6</accession>
<keyword evidence="6" id="KW-0325">Glycoprotein</keyword>
<sequence length="2223" mass="250902">MDVSLLHKFCWIVGLTFVILPLINPGMLSDYKICGDSECESLMSRVQAIRDHKSNDCRFLSFRRGDIIFVYHKLTGKREDLWAGSIDKQFGYFPKDAVQEEQFFATMETAVETQKSDFFCMDEFGYPIDSDDDNQETPKQESNINVITKYLHETNPKGPLSSDDLSAESSVPAQQIDVPKTLGDEADPPEEVHEIHAASSKQGGSASSSWLSSSVTGWFGVEQLDELPKGEGEDEKTENKDEISLTSSVKGWLGFERNSEQDNADESVTIPDQTTDTIASTMTGWFSFRGKKRSDDEKNKHDGEETDEGIEPAEKYRGRRMSLDLEGSQLHEEEKTEMGTLGWLGSKLSSGMGYGLTNQNPGEENKEKEKQEYRFWPNTGIGDMLGFGKENEKVDQDIKREKEQGNALEEPLESHVETKVLEAPQMDVAKTETSKVPQEEGVQKDPYTQSTEDVKVDSTDIDNYKVDNEDALDRNEINLQRNEDELQVDELNEKFQMNAEISSLNSSISLRDNKDKNDSEEIQVKESRSEEMVNKGKEIFKSVKIWVEDTTNDLADEEVTATDNNPDFLKSSCRQSGNEENFKELLSNSLGRSEGKDAQQNEKKEFIKVTTKEYSPAESTDIESKGSDDKKVEGKDFTQKEKAIEENQGSGDTEAATELIQDDVSFTPDDKLNLTSIYSDTSDTGSHQDKSQIEEEAKSVWSSREESGSSISAQNDESLSEYPSKENDGKVSPSDRTSTIYKEPAVNSINNEEMTHPHEQVEKETLGFGEDVLSQSDLKSTPRPETETKKIEMLRGEIETNEKGNHSKKEEKQQELNGDNEKVDEMKDKQQTDMEGKKKEDNMELEVRGEKMEATMKEEKDTSASKDEEVAELKEEEGHQVNKVKQKVEQQADNEKQMLVNEEQLVMLEDKMEYEEANKKEEDEKKNLENVEMERIYSDRSTKALDSNQKEGTGDILSSTAGTVTESENQELEIEKQNKNETQDVIDKRMEVNEVDDKRQTIPVEADPMKCPNCPEEQETAVTEEHEEEGRSADEMVGEQEQEDRGDDTGERQVTESRGNDDSEMQGIKIDGSTSGSEVHSDGREPSEAPFDKADSQTSHVSEEYKRGLSTREAAESETKETFGLFRKAFSFFRQTPTTDSNEFVELTNTFNNSSGETPEQQMQEPPPTTDSPQPHQVSTPSPTEQPHPPSAEINILHAAALTTDALLERKTLTGQYNNLLHHMNMDTFTVLTELFGRHRLEVLDDILTSPEAETKKVDLSKLSDMESLLHYHREILVSSSMRTADATQEDKEKTRTLVALQEIEMLLKTVKKTSDINNHKAESVCDSTSCSAEDIDKKANIQDLSATQDDNIYREEQMVEEKANGFMDKDMVNKRNSVEKEAGEKRRNEERQSPPHSQTWGGAMRHIVDLLHHVRVIILWLTMQVVSSLPEDIRPGPDLRGVPWEPVIITCLVGLVTALLFMCRCYSSVKSRIYLSKERWMAEQVAQLLDEKCKVLETLSQCQQEYDDLDVSLRDSGVLAQAEKSENLKLKAKQLEKVKTELEKDLEEIKDQLDLQREHRTEQEKRIFSLEESMRGLEEEAKELQSQEEQAQTTLKIYNMNSDRLQRTLETAEEENKLLQETNMHFRQEVEGWAERVSELEEEMQRCEFAHSAMLQDVGNKDERIKSLTDQLLKMKGWDSGLEEEEEEGEGVEKGSTKGRSGKWEKSGNENLTDTHLQKVQKLIYAAKLNADLKSVDEDKDRVFAKLNDEVKAKEDLQDSIRVLENETLSLQSDTKIYFEQVEQLQQKLQIMTEMYQENELKLHRLLTVEERERHQKEEKLSKADKNIAMAIEELNNYRQRAEEMGDEMKKTKQSYETQISAHEKKAHNNWLAARAAERELSDIRRENALLRQKLTDTQYKLDSLDKDLYALNSLARPLPFRGERSPYGPSPLGRPSSENRAFLSSPILMDEPPARLSPRVMRNPGEPPSGQGEMEHSGGPHSDSGSISPTWERDRRGPPPGPPQGPPGPLGHPGYMFPEPGPPMFRRHPPPPAGMSLLPPPGTLPPRGLPPGPPHPVDVADGAFREDSFVPGDQDGRLSGPGDRRTPPELDPRMGGPPLPRSSLGPMDGPFPRRGSAPHGGPPPTDFYPPRGMGGPLMRPMWAPPPSGMMFLPRFPPSGPLLPPASHPNMPPYRPLMGPLPPNSLPPPSMGPPPPPHQQPIPSAQPSQLQEKNSPPPEDLI</sequence>
<feature type="compositionally biased region" description="Basic and acidic residues" evidence="9">
    <location>
        <begin position="1372"/>
        <end position="1394"/>
    </location>
</feature>
<evidence type="ECO:0000256" key="2">
    <source>
        <dbReference type="ARBA" id="ARBA00022443"/>
    </source>
</evidence>
<feature type="compositionally biased region" description="Basic and acidic residues" evidence="9">
    <location>
        <begin position="2084"/>
        <end position="2094"/>
    </location>
</feature>
<keyword evidence="4" id="KW-0256">Endoplasmic reticulum</keyword>
<dbReference type="InterPro" id="IPR001452">
    <property type="entry name" value="SH3_domain"/>
</dbReference>
<feature type="region of interest" description="Disordered" evidence="9">
    <location>
        <begin position="1920"/>
        <end position="2141"/>
    </location>
</feature>
<feature type="compositionally biased region" description="Acidic residues" evidence="9">
    <location>
        <begin position="1036"/>
        <end position="1046"/>
    </location>
</feature>
<evidence type="ECO:0000256" key="4">
    <source>
        <dbReference type="ARBA" id="ARBA00022824"/>
    </source>
</evidence>
<feature type="compositionally biased region" description="Basic and acidic residues" evidence="9">
    <location>
        <begin position="593"/>
        <end position="611"/>
    </location>
</feature>
<feature type="region of interest" description="Disordered" evidence="9">
    <location>
        <begin position="402"/>
        <end position="462"/>
    </location>
</feature>
<feature type="compositionally biased region" description="Basic and acidic residues" evidence="9">
    <location>
        <begin position="511"/>
        <end position="532"/>
    </location>
</feature>
<feature type="coiled-coil region" evidence="8">
    <location>
        <begin position="1526"/>
        <end position="1651"/>
    </location>
</feature>